<dbReference type="GO" id="GO:0000938">
    <property type="term" value="C:GARP complex"/>
    <property type="evidence" value="ECO:0007669"/>
    <property type="project" value="UniProtKB-UniRule"/>
</dbReference>
<comment type="subunit">
    <text evidence="2">Component of the Golgi-associated retrograde protein (GARP) complex.</text>
</comment>
<dbReference type="GO" id="GO:1990745">
    <property type="term" value="C:EARP complex"/>
    <property type="evidence" value="ECO:0007669"/>
    <property type="project" value="TreeGrafter"/>
</dbReference>
<evidence type="ECO:0000313" key="4">
    <source>
        <dbReference type="EMBL" id="KAK6506355.1"/>
    </source>
</evidence>
<protein>
    <recommendedName>
        <fullName evidence="2">Vacuolar protein sorting-associated protein 51 homolog</fullName>
    </recommendedName>
</protein>
<keyword evidence="5" id="KW-1185">Reference proteome</keyword>
<keyword evidence="2" id="KW-0333">Golgi apparatus</keyword>
<dbReference type="GO" id="GO:0005829">
    <property type="term" value="C:cytosol"/>
    <property type="evidence" value="ECO:0007669"/>
    <property type="project" value="GOC"/>
</dbReference>
<comment type="caution">
    <text evidence="4">The sequence shown here is derived from an EMBL/GenBank/DDBJ whole genome shotgun (WGS) entry which is preliminary data.</text>
</comment>
<dbReference type="GO" id="GO:0016020">
    <property type="term" value="C:membrane"/>
    <property type="evidence" value="ECO:0007669"/>
    <property type="project" value="TreeGrafter"/>
</dbReference>
<dbReference type="GO" id="GO:0032456">
    <property type="term" value="P:endocytic recycling"/>
    <property type="evidence" value="ECO:0007669"/>
    <property type="project" value="TreeGrafter"/>
</dbReference>
<proteinExistence type="inferred from homology"/>
<dbReference type="EMBL" id="JAVHJM010000009">
    <property type="protein sequence ID" value="KAK6506355.1"/>
    <property type="molecule type" value="Genomic_DNA"/>
</dbReference>
<dbReference type="InterPro" id="IPR014812">
    <property type="entry name" value="Vps51"/>
</dbReference>
<dbReference type="AlphaFoldDB" id="A0AAN8RRY4"/>
<comment type="similarity">
    <text evidence="1 2">Belongs to the VPS51 family.</text>
</comment>
<name>A0AAN8RRY4_9PEZI</name>
<evidence type="ECO:0000313" key="5">
    <source>
        <dbReference type="Proteomes" id="UP001307849"/>
    </source>
</evidence>
<feature type="region of interest" description="Disordered" evidence="3">
    <location>
        <begin position="1"/>
        <end position="111"/>
    </location>
</feature>
<feature type="compositionally biased region" description="Low complexity" evidence="3">
    <location>
        <begin position="1"/>
        <end position="44"/>
    </location>
</feature>
<dbReference type="GO" id="GO:0007030">
    <property type="term" value="P:Golgi organization"/>
    <property type="evidence" value="ECO:0007669"/>
    <property type="project" value="UniProtKB-UniRule"/>
</dbReference>
<feature type="compositionally biased region" description="Polar residues" evidence="3">
    <location>
        <begin position="83"/>
        <end position="92"/>
    </location>
</feature>
<dbReference type="Proteomes" id="UP001307849">
    <property type="component" value="Unassembled WGS sequence"/>
</dbReference>
<dbReference type="GO" id="GO:0006869">
    <property type="term" value="P:lipid transport"/>
    <property type="evidence" value="ECO:0007669"/>
    <property type="project" value="UniProtKB-UniRule"/>
</dbReference>
<evidence type="ECO:0000256" key="2">
    <source>
        <dbReference type="RuleBase" id="RU368010"/>
    </source>
</evidence>
<gene>
    <name evidence="4" type="ORF">TWF506_011271</name>
</gene>
<dbReference type="GO" id="GO:0015031">
    <property type="term" value="P:protein transport"/>
    <property type="evidence" value="ECO:0007669"/>
    <property type="project" value="UniProtKB-UniRule"/>
</dbReference>
<organism evidence="4 5">
    <name type="scientific">Arthrobotrys conoides</name>
    <dbReference type="NCBI Taxonomy" id="74498"/>
    <lineage>
        <taxon>Eukaryota</taxon>
        <taxon>Fungi</taxon>
        <taxon>Dikarya</taxon>
        <taxon>Ascomycota</taxon>
        <taxon>Pezizomycotina</taxon>
        <taxon>Orbiliomycetes</taxon>
        <taxon>Orbiliales</taxon>
        <taxon>Orbiliaceae</taxon>
        <taxon>Arthrobotrys</taxon>
    </lineage>
</organism>
<comment type="function">
    <text evidence="2">Acts as component of the GARP complex that is involved in retrograde transport from early and late endosomes to the trans-Golgi network (TGN).</text>
</comment>
<dbReference type="Pfam" id="PF08700">
    <property type="entry name" value="VPS51_Exo84_N"/>
    <property type="match status" value="1"/>
</dbReference>
<sequence length="305" mass="32731">MTSTPTISINSPPTSSRPSLDSSVAHSRLSSDSLHSLASLPSHAGTPLAGNSIRQPPGGATQRRNRSALREFYGLKRRDEESPNPNTGAITPSSISGDLGDGEGLGGSSTTTVNTIAGDSYSSLLPASELDGPGFDAKGCVDRLVGTQGVKALLKVENGLVNDIRGFDGERKSLVYDNYNKLIAATDTIRSMRSNMEPLSPATTTLLPAISHIASVSSSLVENVHAHDPSTTPEAMRKERLRKKQEAVRYIMETPQRMEKLVKDGRKEEAMKEWELAKGYVKRWKGVDGEVKGFLEKGDGVLSGR</sequence>
<accession>A0AAN8RRY4</accession>
<dbReference type="PANTHER" id="PTHR15954">
    <property type="entry name" value="VACUOLAR PROTEIN SORTING-ASSOCIATED PROTEIN 51 HOMOLOG"/>
    <property type="match status" value="1"/>
</dbReference>
<evidence type="ECO:0000256" key="3">
    <source>
        <dbReference type="SAM" id="MobiDB-lite"/>
    </source>
</evidence>
<dbReference type="PANTHER" id="PTHR15954:SF4">
    <property type="entry name" value="VACUOLAR PROTEIN SORTING-ASSOCIATED PROTEIN 51 HOMOLOG"/>
    <property type="match status" value="1"/>
</dbReference>
<dbReference type="GO" id="GO:0048193">
    <property type="term" value="P:Golgi vesicle transport"/>
    <property type="evidence" value="ECO:0007669"/>
    <property type="project" value="TreeGrafter"/>
</dbReference>
<comment type="subcellular location">
    <subcellularLocation>
        <location evidence="2">Golgi apparatus</location>
        <location evidence="2">trans-Golgi network</location>
    </subcellularLocation>
</comment>
<reference evidence="4 5" key="1">
    <citation type="submission" date="2019-10" db="EMBL/GenBank/DDBJ databases">
        <authorList>
            <person name="Palmer J.M."/>
        </authorList>
    </citation>
    <scope>NUCLEOTIDE SEQUENCE [LARGE SCALE GENOMIC DNA]</scope>
    <source>
        <strain evidence="4 5">TWF506</strain>
    </source>
</reference>
<evidence type="ECO:0000256" key="1">
    <source>
        <dbReference type="ARBA" id="ARBA00006080"/>
    </source>
</evidence>
<keyword evidence="2" id="KW-0445">Lipid transport</keyword>
<keyword evidence="2" id="KW-0653">Protein transport</keyword>
<keyword evidence="2" id="KW-0813">Transport</keyword>
<dbReference type="GO" id="GO:0042147">
    <property type="term" value="P:retrograde transport, endosome to Golgi"/>
    <property type="evidence" value="ECO:0007669"/>
    <property type="project" value="UniProtKB-UniRule"/>
</dbReference>